<dbReference type="EMBL" id="CAFBRD010000174">
    <property type="protein sequence ID" value="CAB5078800.1"/>
    <property type="molecule type" value="Genomic_DNA"/>
</dbReference>
<sequence>MSQINGLPAIAVDAQPGDVTVHFGHVMHAAPPPSSTTANRKAVYVGFHVPELFDVIGPGQAYNDVLFTHGDGRVRSVEEASTGN</sequence>
<dbReference type="AlphaFoldDB" id="A0A6J7VL90"/>
<protein>
    <submittedName>
        <fullName evidence="1">Unannotated protein</fullName>
    </submittedName>
</protein>
<dbReference type="Gene3D" id="2.60.120.620">
    <property type="entry name" value="q2cbj1_9rhob like domain"/>
    <property type="match status" value="1"/>
</dbReference>
<proteinExistence type="predicted"/>
<gene>
    <name evidence="1" type="ORF">UFOPK4371_01954</name>
</gene>
<name>A0A6J7VL90_9ZZZZ</name>
<accession>A0A6J7VL90</accession>
<dbReference type="SUPFAM" id="SSF51197">
    <property type="entry name" value="Clavaminate synthase-like"/>
    <property type="match status" value="1"/>
</dbReference>
<organism evidence="1">
    <name type="scientific">freshwater metagenome</name>
    <dbReference type="NCBI Taxonomy" id="449393"/>
    <lineage>
        <taxon>unclassified sequences</taxon>
        <taxon>metagenomes</taxon>
        <taxon>ecological metagenomes</taxon>
    </lineage>
</organism>
<reference evidence="1" key="1">
    <citation type="submission" date="2020-05" db="EMBL/GenBank/DDBJ databases">
        <authorList>
            <person name="Chiriac C."/>
            <person name="Salcher M."/>
            <person name="Ghai R."/>
            <person name="Kavagutti S V."/>
        </authorList>
    </citation>
    <scope>NUCLEOTIDE SEQUENCE</scope>
</reference>
<evidence type="ECO:0000313" key="1">
    <source>
        <dbReference type="EMBL" id="CAB5078800.1"/>
    </source>
</evidence>